<dbReference type="GO" id="GO:0003677">
    <property type="term" value="F:DNA binding"/>
    <property type="evidence" value="ECO:0007669"/>
    <property type="project" value="UniProtKB-KW"/>
</dbReference>
<sequence length="207" mass="21774">MMRLYLVDDHPVVRAGLAALIDGEPDMELVGEADNAAAALQGARAARPEVVLMDLQLGDGPDGVAATEALLALPDPPRVLVLTTYETDADIHRAVAAGATGYLLKACPPEELFAAVRAAARGESALSPKVAARVMNQVRTGRPALTARESEIVGLLAEGLGNKQIAQRLYVTEATVKTHLVHIFAKLGVDNRTAAVAAAVRQGVFRR</sequence>
<evidence type="ECO:0000256" key="3">
    <source>
        <dbReference type="ARBA" id="ARBA00023125"/>
    </source>
</evidence>
<keyword evidence="4" id="KW-0804">Transcription</keyword>
<evidence type="ECO:0000313" key="9">
    <source>
        <dbReference type="Proteomes" id="UP000305792"/>
    </source>
</evidence>
<dbReference type="Pfam" id="PF00072">
    <property type="entry name" value="Response_reg"/>
    <property type="match status" value="1"/>
</dbReference>
<comment type="caution">
    <text evidence="8">The sequence shown here is derived from an EMBL/GenBank/DDBJ whole genome shotgun (WGS) entry which is preliminary data.</text>
</comment>
<dbReference type="Pfam" id="PF00196">
    <property type="entry name" value="GerE"/>
    <property type="match status" value="1"/>
</dbReference>
<feature type="domain" description="Response regulatory" evidence="7">
    <location>
        <begin position="3"/>
        <end position="120"/>
    </location>
</feature>
<dbReference type="AlphaFoldDB" id="A0A4S8PN75"/>
<dbReference type="InterPro" id="IPR016032">
    <property type="entry name" value="Sig_transdc_resp-reg_C-effctor"/>
</dbReference>
<dbReference type="SUPFAM" id="SSF52172">
    <property type="entry name" value="CheY-like"/>
    <property type="match status" value="1"/>
</dbReference>
<reference evidence="8 9" key="1">
    <citation type="journal article" date="2018" name="Int. J. Syst. Evol. Microbiol.">
        <title>Glycomyces paridis sp. nov., isolated from the medicinal plant Paris polyphylla.</title>
        <authorList>
            <person name="Fang X.M."/>
            <person name="Bai J.L."/>
            <person name="Su J."/>
            <person name="Zhao L.L."/>
            <person name="Liu H.Y."/>
            <person name="Ma B.P."/>
            <person name="Zhang Y.Q."/>
            <person name="Yu L.Y."/>
        </authorList>
    </citation>
    <scope>NUCLEOTIDE SEQUENCE [LARGE SCALE GENOMIC DNA]</scope>
    <source>
        <strain evidence="8 9">CPCC 204357</strain>
    </source>
</reference>
<dbReference type="CDD" id="cd06170">
    <property type="entry name" value="LuxR_C_like"/>
    <property type="match status" value="1"/>
</dbReference>
<dbReference type="InterPro" id="IPR000792">
    <property type="entry name" value="Tscrpt_reg_LuxR_C"/>
</dbReference>
<keyword evidence="1 5" id="KW-0597">Phosphoprotein</keyword>
<gene>
    <name evidence="8" type="ORF">E9998_01445</name>
</gene>
<name>A0A4S8PN75_9ACTN</name>
<evidence type="ECO:0000256" key="1">
    <source>
        <dbReference type="ARBA" id="ARBA00022553"/>
    </source>
</evidence>
<dbReference type="OrthoDB" id="9808843at2"/>
<dbReference type="CDD" id="cd17535">
    <property type="entry name" value="REC_NarL-like"/>
    <property type="match status" value="1"/>
</dbReference>
<protein>
    <submittedName>
        <fullName evidence="8">Response regulator transcription factor</fullName>
    </submittedName>
</protein>
<feature type="domain" description="HTH luxR-type" evidence="6">
    <location>
        <begin position="138"/>
        <end position="203"/>
    </location>
</feature>
<dbReference type="Gene3D" id="3.40.50.2300">
    <property type="match status" value="1"/>
</dbReference>
<dbReference type="SMART" id="SM00448">
    <property type="entry name" value="REC"/>
    <property type="match status" value="1"/>
</dbReference>
<dbReference type="PANTHER" id="PTHR43214">
    <property type="entry name" value="TWO-COMPONENT RESPONSE REGULATOR"/>
    <property type="match status" value="1"/>
</dbReference>
<dbReference type="PANTHER" id="PTHR43214:SF24">
    <property type="entry name" value="TRANSCRIPTIONAL REGULATORY PROTEIN NARL-RELATED"/>
    <property type="match status" value="1"/>
</dbReference>
<organism evidence="8 9">
    <name type="scientific">Glycomyces paridis</name>
    <dbReference type="NCBI Taxonomy" id="2126555"/>
    <lineage>
        <taxon>Bacteria</taxon>
        <taxon>Bacillati</taxon>
        <taxon>Actinomycetota</taxon>
        <taxon>Actinomycetes</taxon>
        <taxon>Glycomycetales</taxon>
        <taxon>Glycomycetaceae</taxon>
        <taxon>Glycomyces</taxon>
    </lineage>
</organism>
<accession>A0A4S8PN75</accession>
<evidence type="ECO:0000313" key="8">
    <source>
        <dbReference type="EMBL" id="THV32290.1"/>
    </source>
</evidence>
<dbReference type="PROSITE" id="PS00622">
    <property type="entry name" value="HTH_LUXR_1"/>
    <property type="match status" value="1"/>
</dbReference>
<evidence type="ECO:0000256" key="4">
    <source>
        <dbReference type="ARBA" id="ARBA00023163"/>
    </source>
</evidence>
<evidence type="ECO:0000259" key="7">
    <source>
        <dbReference type="PROSITE" id="PS50110"/>
    </source>
</evidence>
<keyword evidence="3" id="KW-0238">DNA-binding</keyword>
<dbReference type="EMBL" id="STGX01000001">
    <property type="protein sequence ID" value="THV32290.1"/>
    <property type="molecule type" value="Genomic_DNA"/>
</dbReference>
<dbReference type="GO" id="GO:0006355">
    <property type="term" value="P:regulation of DNA-templated transcription"/>
    <property type="evidence" value="ECO:0007669"/>
    <property type="project" value="InterPro"/>
</dbReference>
<dbReference type="PRINTS" id="PR00038">
    <property type="entry name" value="HTHLUXR"/>
</dbReference>
<evidence type="ECO:0000256" key="5">
    <source>
        <dbReference type="PROSITE-ProRule" id="PRU00169"/>
    </source>
</evidence>
<keyword evidence="2" id="KW-0805">Transcription regulation</keyword>
<feature type="modified residue" description="4-aspartylphosphate" evidence="5">
    <location>
        <position position="54"/>
    </location>
</feature>
<dbReference type="Proteomes" id="UP000305792">
    <property type="component" value="Unassembled WGS sequence"/>
</dbReference>
<dbReference type="PROSITE" id="PS50043">
    <property type="entry name" value="HTH_LUXR_2"/>
    <property type="match status" value="1"/>
</dbReference>
<evidence type="ECO:0000259" key="6">
    <source>
        <dbReference type="PROSITE" id="PS50043"/>
    </source>
</evidence>
<dbReference type="SUPFAM" id="SSF46894">
    <property type="entry name" value="C-terminal effector domain of the bipartite response regulators"/>
    <property type="match status" value="1"/>
</dbReference>
<dbReference type="PROSITE" id="PS50110">
    <property type="entry name" value="RESPONSE_REGULATORY"/>
    <property type="match status" value="1"/>
</dbReference>
<dbReference type="InterPro" id="IPR058245">
    <property type="entry name" value="NreC/VraR/RcsB-like_REC"/>
</dbReference>
<dbReference type="InterPro" id="IPR001789">
    <property type="entry name" value="Sig_transdc_resp-reg_receiver"/>
</dbReference>
<dbReference type="InterPro" id="IPR011006">
    <property type="entry name" value="CheY-like_superfamily"/>
</dbReference>
<dbReference type="GO" id="GO:0000160">
    <property type="term" value="P:phosphorelay signal transduction system"/>
    <property type="evidence" value="ECO:0007669"/>
    <property type="project" value="InterPro"/>
</dbReference>
<evidence type="ECO:0000256" key="2">
    <source>
        <dbReference type="ARBA" id="ARBA00023015"/>
    </source>
</evidence>
<proteinExistence type="predicted"/>
<dbReference type="InterPro" id="IPR039420">
    <property type="entry name" value="WalR-like"/>
</dbReference>
<dbReference type="SMART" id="SM00421">
    <property type="entry name" value="HTH_LUXR"/>
    <property type="match status" value="1"/>
</dbReference>
<keyword evidence="9" id="KW-1185">Reference proteome</keyword>